<reference evidence="2" key="2">
    <citation type="journal article" date="2015" name="Fish Shellfish Immunol.">
        <title>Early steps in the European eel (Anguilla anguilla)-Vibrio vulnificus interaction in the gills: Role of the RtxA13 toxin.</title>
        <authorList>
            <person name="Callol A."/>
            <person name="Pajuelo D."/>
            <person name="Ebbesson L."/>
            <person name="Teles M."/>
            <person name="MacKenzie S."/>
            <person name="Amaro C."/>
        </authorList>
    </citation>
    <scope>NUCLEOTIDE SEQUENCE</scope>
</reference>
<keyword evidence="1" id="KW-1133">Transmembrane helix</keyword>
<dbReference type="EMBL" id="GBXM01042909">
    <property type="protein sequence ID" value="JAH65668.1"/>
    <property type="molecule type" value="Transcribed_RNA"/>
</dbReference>
<reference evidence="2" key="1">
    <citation type="submission" date="2014-11" db="EMBL/GenBank/DDBJ databases">
        <authorList>
            <person name="Amaro Gonzalez C."/>
        </authorList>
    </citation>
    <scope>NUCLEOTIDE SEQUENCE</scope>
</reference>
<organism evidence="2">
    <name type="scientific">Anguilla anguilla</name>
    <name type="common">European freshwater eel</name>
    <name type="synonym">Muraena anguilla</name>
    <dbReference type="NCBI Taxonomy" id="7936"/>
    <lineage>
        <taxon>Eukaryota</taxon>
        <taxon>Metazoa</taxon>
        <taxon>Chordata</taxon>
        <taxon>Craniata</taxon>
        <taxon>Vertebrata</taxon>
        <taxon>Euteleostomi</taxon>
        <taxon>Actinopterygii</taxon>
        <taxon>Neopterygii</taxon>
        <taxon>Teleostei</taxon>
        <taxon>Anguilliformes</taxon>
        <taxon>Anguillidae</taxon>
        <taxon>Anguilla</taxon>
    </lineage>
</organism>
<name>A0A0E9UL21_ANGAN</name>
<evidence type="ECO:0000313" key="2">
    <source>
        <dbReference type="EMBL" id="JAH65668.1"/>
    </source>
</evidence>
<protein>
    <submittedName>
        <fullName evidence="2">Uncharacterized protein</fullName>
    </submittedName>
</protein>
<keyword evidence="1" id="KW-0812">Transmembrane</keyword>
<dbReference type="AlphaFoldDB" id="A0A0E9UL21"/>
<accession>A0A0E9UL21</accession>
<evidence type="ECO:0000256" key="1">
    <source>
        <dbReference type="SAM" id="Phobius"/>
    </source>
</evidence>
<feature type="transmembrane region" description="Helical" evidence="1">
    <location>
        <begin position="12"/>
        <end position="34"/>
    </location>
</feature>
<proteinExistence type="predicted"/>
<keyword evidence="1" id="KW-0472">Membrane</keyword>
<sequence length="37" mass="4487">MQLLTMLLQNIKVIILYGMFPFYMLTILFVFFTFPTH</sequence>